<accession>A0ACB8B9F6</accession>
<name>A0ACB8B9F6_9AGAM</name>
<comment type="caution">
    <text evidence="1">The sequence shown here is derived from an EMBL/GenBank/DDBJ whole genome shotgun (WGS) entry which is preliminary data.</text>
</comment>
<proteinExistence type="predicted"/>
<evidence type="ECO:0000313" key="2">
    <source>
        <dbReference type="Proteomes" id="UP000790709"/>
    </source>
</evidence>
<keyword evidence="2" id="KW-1185">Reference proteome</keyword>
<protein>
    <submittedName>
        <fullName evidence="1">Uncharacterized protein</fullName>
    </submittedName>
</protein>
<sequence>MVSITQTPDRDQVFDVIGLGFGPSNLAIAGAMVENTSSAQHIPLDKVLFIEKHDEFRWHPGMLIPGASMQISFLKDLATLRSPQSPITFVSYLHSQNRLIDFINRGSTIPSRKEYSDYLSWAARYVQDKGVGVAYSEEVVALSDAEEGIVEVHSRSLTTGHHIVRRAKNLIISPGGSPRMPDSMEALKESPRILHSSTYLWSIAPLMKMLQASKAAREPLRIAVLGSGQSAAEVLLDLHSRLSAIPTTSRHELDMIIRQGSLKPSDDSPFANEVFNPASTGVMFGLPDASARRAVRAEYKGTNYGVVSPRTLEMLYELLYDQKLEDDIARRKNCTRDLSEPCITLRPNTNVVSAQIQAVAGSPSEVPHSTGEVISVTYQNNLTRQVSGQTYDAIICATGYERQSWLRLLTASNVGKHFGVESAIPTGVQLAAEAEKIDDDLELPELTFDATSTATDGASTPSTVSVPSTPPTSPGTSSSLLMHEKSTLSSKLYISRNYRLVPVSKEGPLSGSDFRPRIYVQGCEEETHGLSDTLLSVLGVRAGEVVADLYQPEVGA</sequence>
<reference evidence="1" key="1">
    <citation type="journal article" date="2021" name="New Phytol.">
        <title>Evolutionary innovations through gain and loss of genes in the ectomycorrhizal Boletales.</title>
        <authorList>
            <person name="Wu G."/>
            <person name="Miyauchi S."/>
            <person name="Morin E."/>
            <person name="Kuo A."/>
            <person name="Drula E."/>
            <person name="Varga T."/>
            <person name="Kohler A."/>
            <person name="Feng B."/>
            <person name="Cao Y."/>
            <person name="Lipzen A."/>
            <person name="Daum C."/>
            <person name="Hundley H."/>
            <person name="Pangilinan J."/>
            <person name="Johnson J."/>
            <person name="Barry K."/>
            <person name="LaButti K."/>
            <person name="Ng V."/>
            <person name="Ahrendt S."/>
            <person name="Min B."/>
            <person name="Choi I.G."/>
            <person name="Park H."/>
            <person name="Plett J.M."/>
            <person name="Magnuson J."/>
            <person name="Spatafora J.W."/>
            <person name="Nagy L.G."/>
            <person name="Henrissat B."/>
            <person name="Grigoriev I.V."/>
            <person name="Yang Z.L."/>
            <person name="Xu J."/>
            <person name="Martin F.M."/>
        </authorList>
    </citation>
    <scope>NUCLEOTIDE SEQUENCE</scope>
    <source>
        <strain evidence="1">KUC20120723A-06</strain>
    </source>
</reference>
<organism evidence="1 2">
    <name type="scientific">Leucogyrophana mollusca</name>
    <dbReference type="NCBI Taxonomy" id="85980"/>
    <lineage>
        <taxon>Eukaryota</taxon>
        <taxon>Fungi</taxon>
        <taxon>Dikarya</taxon>
        <taxon>Basidiomycota</taxon>
        <taxon>Agaricomycotina</taxon>
        <taxon>Agaricomycetes</taxon>
        <taxon>Agaricomycetidae</taxon>
        <taxon>Boletales</taxon>
        <taxon>Boletales incertae sedis</taxon>
        <taxon>Leucogyrophana</taxon>
    </lineage>
</organism>
<evidence type="ECO:0000313" key="1">
    <source>
        <dbReference type="EMBL" id="KAH7922104.1"/>
    </source>
</evidence>
<gene>
    <name evidence="1" type="ORF">BV22DRAFT_681747</name>
</gene>
<dbReference type="Proteomes" id="UP000790709">
    <property type="component" value="Unassembled WGS sequence"/>
</dbReference>
<dbReference type="EMBL" id="MU266498">
    <property type="protein sequence ID" value="KAH7922104.1"/>
    <property type="molecule type" value="Genomic_DNA"/>
</dbReference>